<dbReference type="AlphaFoldDB" id="A0A443HV73"/>
<proteinExistence type="predicted"/>
<dbReference type="PANTHER" id="PTHR37539:SF1">
    <property type="entry name" value="ER-BOUND OXYGENASE MPAB_MPAB'_RUBBER OXYGENASE CATALYTIC DOMAIN-CONTAINING PROTEIN"/>
    <property type="match status" value="1"/>
</dbReference>
<evidence type="ECO:0000256" key="1">
    <source>
        <dbReference type="SAM" id="Phobius"/>
    </source>
</evidence>
<dbReference type="PANTHER" id="PTHR37539">
    <property type="entry name" value="SECRETED PROTEIN-RELATED"/>
    <property type="match status" value="1"/>
</dbReference>
<feature type="transmembrane region" description="Helical" evidence="1">
    <location>
        <begin position="341"/>
        <end position="360"/>
    </location>
</feature>
<organism evidence="3 4">
    <name type="scientific">Byssochlamys spectabilis</name>
    <name type="common">Paecilomyces variotii</name>
    <dbReference type="NCBI Taxonomy" id="264951"/>
    <lineage>
        <taxon>Eukaryota</taxon>
        <taxon>Fungi</taxon>
        <taxon>Dikarya</taxon>
        <taxon>Ascomycota</taxon>
        <taxon>Pezizomycotina</taxon>
        <taxon>Eurotiomycetes</taxon>
        <taxon>Eurotiomycetidae</taxon>
        <taxon>Eurotiales</taxon>
        <taxon>Thermoascaceae</taxon>
        <taxon>Paecilomyces</taxon>
    </lineage>
</organism>
<dbReference type="RefSeq" id="XP_028485289.1">
    <property type="nucleotide sequence ID" value="XM_028630585.1"/>
</dbReference>
<name>A0A443HV73_BYSSP</name>
<evidence type="ECO:0000313" key="4">
    <source>
        <dbReference type="Proteomes" id="UP000283841"/>
    </source>
</evidence>
<dbReference type="STRING" id="264951.A0A443HV73"/>
<keyword evidence="1" id="KW-1133">Transmembrane helix</keyword>
<feature type="transmembrane region" description="Helical" evidence="1">
    <location>
        <begin position="424"/>
        <end position="447"/>
    </location>
</feature>
<comment type="caution">
    <text evidence="3">The sequence shown here is derived from an EMBL/GenBank/DDBJ whole genome shotgun (WGS) entry which is preliminary data.</text>
</comment>
<dbReference type="EMBL" id="RCNU01000005">
    <property type="protein sequence ID" value="RWQ95644.1"/>
    <property type="molecule type" value="Genomic_DNA"/>
</dbReference>
<keyword evidence="4" id="KW-1185">Reference proteome</keyword>
<feature type="transmembrane region" description="Helical" evidence="1">
    <location>
        <begin position="111"/>
        <end position="133"/>
    </location>
</feature>
<accession>A0A443HV73</accession>
<evidence type="ECO:0000313" key="3">
    <source>
        <dbReference type="EMBL" id="RWQ95644.1"/>
    </source>
</evidence>
<protein>
    <recommendedName>
        <fullName evidence="2">ER-bound oxygenase mpaB/mpaB'/Rubber oxygenase catalytic domain-containing protein</fullName>
    </recommendedName>
</protein>
<dbReference type="InterPro" id="IPR018713">
    <property type="entry name" value="MPAB/Lcp_cat_dom"/>
</dbReference>
<reference evidence="3 4" key="1">
    <citation type="journal article" date="2018" name="Front. Microbiol.">
        <title>Genomic and genetic insights into a cosmopolitan fungus, Paecilomyces variotii (Eurotiales).</title>
        <authorList>
            <person name="Urquhart A.S."/>
            <person name="Mondo S.J."/>
            <person name="Makela M.R."/>
            <person name="Hane J.K."/>
            <person name="Wiebenga A."/>
            <person name="He G."/>
            <person name="Mihaltcheva S."/>
            <person name="Pangilinan J."/>
            <person name="Lipzen A."/>
            <person name="Barry K."/>
            <person name="de Vries R.P."/>
            <person name="Grigoriev I.V."/>
            <person name="Idnurm A."/>
        </authorList>
    </citation>
    <scope>NUCLEOTIDE SEQUENCE [LARGE SCALE GENOMIC DNA]</scope>
    <source>
        <strain evidence="3 4">CBS 101075</strain>
    </source>
</reference>
<evidence type="ECO:0000259" key="2">
    <source>
        <dbReference type="Pfam" id="PF09995"/>
    </source>
</evidence>
<sequence>MARTKSPKGNNRIEYHHWDHSFRWTELHRSSEELRPLTVSWDKLADECVDIINGMPSGPSDTSKNPCKRDIYALLSANVDKNAKLKEFWTEINTVPEWVDWEQIKRGQDVFYRYAIPIIIALAFQSLLGGMGAPRVVETLSRTGGFSARVVRRRLLETVQHTLDVTGSVNAMKPGGEGHVSSVRVRLLHSVVRLRILNLAIQQPDYYDKEKYGVPINDLDCIATINIFSSNVVWMGLPRQGVYLSKQEIEDYIALWRLVAYYMGTPTEAWENTEKAKAMMESLLVSEIDPSETGKILAKNIILGLENTPPLYVSKELLEAITRLLNGKDLSDELDIPRSSLYYRIIIYGYCFGVIIFSYMKPKSGFLDRKIIEWYRKYLRDIMIYRKDGLGGETLFDFKYLPTLTRTTRLGKRRTNLKWHGMKIMGLFGPFITLGLILFLGIGWYSISIALSAISS</sequence>
<gene>
    <name evidence="3" type="ORF">C8Q69DRAFT_466865</name>
</gene>
<keyword evidence="1" id="KW-0812">Transmembrane</keyword>
<dbReference type="Proteomes" id="UP000283841">
    <property type="component" value="Unassembled WGS sequence"/>
</dbReference>
<keyword evidence="1" id="KW-0472">Membrane</keyword>
<dbReference type="GeneID" id="39599862"/>
<dbReference type="InterPro" id="IPR037473">
    <property type="entry name" value="Lcp-like"/>
</dbReference>
<dbReference type="GO" id="GO:0016491">
    <property type="term" value="F:oxidoreductase activity"/>
    <property type="evidence" value="ECO:0007669"/>
    <property type="project" value="InterPro"/>
</dbReference>
<dbReference type="VEuPathDB" id="FungiDB:C8Q69DRAFT_466865"/>
<dbReference type="Pfam" id="PF09995">
    <property type="entry name" value="MPAB_Lcp_cat"/>
    <property type="match status" value="1"/>
</dbReference>
<feature type="domain" description="ER-bound oxygenase mpaB/mpaB'/Rubber oxygenase catalytic" evidence="2">
    <location>
        <begin position="119"/>
        <end position="339"/>
    </location>
</feature>